<evidence type="ECO:0000256" key="3">
    <source>
        <dbReference type="ARBA" id="ARBA00022840"/>
    </source>
</evidence>
<organism evidence="7 8">
    <name type="scientific">Euplotes crassus</name>
    <dbReference type="NCBI Taxonomy" id="5936"/>
    <lineage>
        <taxon>Eukaryota</taxon>
        <taxon>Sar</taxon>
        <taxon>Alveolata</taxon>
        <taxon>Ciliophora</taxon>
        <taxon>Intramacronucleata</taxon>
        <taxon>Spirotrichea</taxon>
        <taxon>Hypotrichia</taxon>
        <taxon>Euplotida</taxon>
        <taxon>Euplotidae</taxon>
        <taxon>Moneuplotes</taxon>
    </lineage>
</organism>
<feature type="domain" description="Protein kinase" evidence="6">
    <location>
        <begin position="203"/>
        <end position="458"/>
    </location>
</feature>
<dbReference type="AlphaFoldDB" id="A0AAD1UGZ3"/>
<evidence type="ECO:0000313" key="7">
    <source>
        <dbReference type="EMBL" id="CAI2366487.1"/>
    </source>
</evidence>
<dbReference type="InterPro" id="IPR011009">
    <property type="entry name" value="Kinase-like_dom_sf"/>
</dbReference>
<evidence type="ECO:0000313" key="8">
    <source>
        <dbReference type="Proteomes" id="UP001295684"/>
    </source>
</evidence>
<evidence type="ECO:0000256" key="4">
    <source>
        <dbReference type="PROSITE-ProRule" id="PRU10141"/>
    </source>
</evidence>
<evidence type="ECO:0000259" key="6">
    <source>
        <dbReference type="PROSITE" id="PS50011"/>
    </source>
</evidence>
<dbReference type="InterPro" id="IPR000719">
    <property type="entry name" value="Prot_kinase_dom"/>
</dbReference>
<dbReference type="GO" id="GO:0005524">
    <property type="term" value="F:ATP binding"/>
    <property type="evidence" value="ECO:0007669"/>
    <property type="project" value="UniProtKB-UniRule"/>
</dbReference>
<dbReference type="SUPFAM" id="SSF56112">
    <property type="entry name" value="Protein kinase-like (PK-like)"/>
    <property type="match status" value="1"/>
</dbReference>
<proteinExistence type="inferred from homology"/>
<name>A0AAD1UGZ3_EUPCR</name>
<reference evidence="7" key="1">
    <citation type="submission" date="2023-07" db="EMBL/GenBank/DDBJ databases">
        <authorList>
            <consortium name="AG Swart"/>
            <person name="Singh M."/>
            <person name="Singh A."/>
            <person name="Seah K."/>
            <person name="Emmerich C."/>
        </authorList>
    </citation>
    <scope>NUCLEOTIDE SEQUENCE</scope>
    <source>
        <strain evidence="7">DP1</strain>
    </source>
</reference>
<dbReference type="EMBL" id="CAMPGE010007571">
    <property type="protein sequence ID" value="CAI2366487.1"/>
    <property type="molecule type" value="Genomic_DNA"/>
</dbReference>
<protein>
    <recommendedName>
        <fullName evidence="6">Protein kinase domain-containing protein</fullName>
    </recommendedName>
</protein>
<evidence type="ECO:0000256" key="5">
    <source>
        <dbReference type="SAM" id="MobiDB-lite"/>
    </source>
</evidence>
<sequence length="514" mass="58935">MGGKTPEAEEMSWEVATRKRNSKSVHEISRLKYVEKQIGVSINPEGKLTGMPDVWVDLLDCEDLLAEESIIETGSLPQDVVPLVDTNIKKYIKETKPGKFIVSLPDETEDEKEEAKIPEIEVELDENAEEGMTGLTSEQRSDFKQAGLTKKDVSEDPLSVLETLTLMRRQKTGSIHPLPSNSEYRKREKESISFIKTDPSQDYIILNELGEGGFGKVYRCVKIEDKEVYALKYIDITSNKQKIYIGNEITIMKTSDHPNIVNLHDVYLYKGRIFMVMDYLDGGCLTPVVEDMKLDIPENVIAYILREVLQGIYSLHKRGIIHRDIKSDNILIEKDTAAIKLTDFGYSCQLTQEKRMRESRVGTLYWMAPELLKSDNKYNEKCDIWSLGIFAFELAQGFPPFPKHGQQKTIYHILSKPSPTLKHPEKWSDLFNSFIECCMVKDYNERPSAAELLKHPFLNSDLDYENAKEEYMEFKAEVLKRLGKIAEDHEGDEFSHLDTSVDKRPRSKTTKVVK</sequence>
<dbReference type="Gene3D" id="1.10.510.10">
    <property type="entry name" value="Transferase(Phosphotransferase) domain 1"/>
    <property type="match status" value="1"/>
</dbReference>
<dbReference type="PROSITE" id="PS00107">
    <property type="entry name" value="PROTEIN_KINASE_ATP"/>
    <property type="match status" value="1"/>
</dbReference>
<feature type="compositionally biased region" description="Basic residues" evidence="5">
    <location>
        <begin position="505"/>
        <end position="514"/>
    </location>
</feature>
<dbReference type="Pfam" id="PF00069">
    <property type="entry name" value="Pkinase"/>
    <property type="match status" value="1"/>
</dbReference>
<keyword evidence="8" id="KW-1185">Reference proteome</keyword>
<gene>
    <name evidence="7" type="ORF">ECRASSUSDP1_LOCUS7760</name>
</gene>
<comment type="similarity">
    <text evidence="1">Belongs to the protein kinase superfamily. STE Ser/Thr protein kinase family. STE20 subfamily.</text>
</comment>
<dbReference type="Proteomes" id="UP001295684">
    <property type="component" value="Unassembled WGS sequence"/>
</dbReference>
<dbReference type="GO" id="GO:0004672">
    <property type="term" value="F:protein kinase activity"/>
    <property type="evidence" value="ECO:0007669"/>
    <property type="project" value="InterPro"/>
</dbReference>
<comment type="caution">
    <text evidence="7">The sequence shown here is derived from an EMBL/GenBank/DDBJ whole genome shotgun (WGS) entry which is preliminary data.</text>
</comment>
<dbReference type="SMART" id="SM00220">
    <property type="entry name" value="S_TKc"/>
    <property type="match status" value="1"/>
</dbReference>
<dbReference type="PROSITE" id="PS50011">
    <property type="entry name" value="PROTEIN_KINASE_DOM"/>
    <property type="match status" value="1"/>
</dbReference>
<feature type="binding site" evidence="4">
    <location>
        <position position="232"/>
    </location>
    <ligand>
        <name>ATP</name>
        <dbReference type="ChEBI" id="CHEBI:30616"/>
    </ligand>
</feature>
<evidence type="ECO:0000256" key="2">
    <source>
        <dbReference type="ARBA" id="ARBA00022741"/>
    </source>
</evidence>
<keyword evidence="3 4" id="KW-0067">ATP-binding</keyword>
<accession>A0AAD1UGZ3</accession>
<dbReference type="InterPro" id="IPR008271">
    <property type="entry name" value="Ser/Thr_kinase_AS"/>
</dbReference>
<keyword evidence="2 4" id="KW-0547">Nucleotide-binding</keyword>
<dbReference type="PANTHER" id="PTHR45832:SF22">
    <property type="entry name" value="SERINE_THREONINE-PROTEIN KINASE SAMKA-RELATED"/>
    <property type="match status" value="1"/>
</dbReference>
<dbReference type="PROSITE" id="PS00108">
    <property type="entry name" value="PROTEIN_KINASE_ST"/>
    <property type="match status" value="1"/>
</dbReference>
<dbReference type="InterPro" id="IPR051931">
    <property type="entry name" value="PAK3-like"/>
</dbReference>
<dbReference type="PANTHER" id="PTHR45832">
    <property type="entry name" value="SERINE/THREONINE-PROTEIN KINASE SAMKA-RELATED-RELATED"/>
    <property type="match status" value="1"/>
</dbReference>
<feature type="compositionally biased region" description="Basic and acidic residues" evidence="5">
    <location>
        <begin position="492"/>
        <end position="504"/>
    </location>
</feature>
<feature type="region of interest" description="Disordered" evidence="5">
    <location>
        <begin position="492"/>
        <end position="514"/>
    </location>
</feature>
<dbReference type="InterPro" id="IPR017441">
    <property type="entry name" value="Protein_kinase_ATP_BS"/>
</dbReference>
<evidence type="ECO:0000256" key="1">
    <source>
        <dbReference type="ARBA" id="ARBA00008874"/>
    </source>
</evidence>